<dbReference type="InterPro" id="IPR018870">
    <property type="entry name" value="Tti2"/>
</dbReference>
<dbReference type="Pfam" id="PF10521">
    <property type="entry name" value="Tti2"/>
    <property type="match status" value="1"/>
</dbReference>
<feature type="compositionally biased region" description="Polar residues" evidence="2">
    <location>
        <begin position="180"/>
        <end position="189"/>
    </location>
</feature>
<dbReference type="PANTHER" id="PTHR32226">
    <property type="entry name" value="TELO2-INTERACTING PROTEIN 2"/>
    <property type="match status" value="1"/>
</dbReference>
<evidence type="ECO:0000256" key="1">
    <source>
        <dbReference type="ARBA" id="ARBA00034736"/>
    </source>
</evidence>
<accession>A0AAN7U9U7</accession>
<keyword evidence="4" id="KW-1185">Reference proteome</keyword>
<dbReference type="GO" id="GO:0110078">
    <property type="term" value="C:TTT Hsp90 cochaperone complex"/>
    <property type="evidence" value="ECO:0007669"/>
    <property type="project" value="InterPro"/>
</dbReference>
<dbReference type="GO" id="GO:0005634">
    <property type="term" value="C:nucleus"/>
    <property type="evidence" value="ECO:0007669"/>
    <property type="project" value="TreeGrafter"/>
</dbReference>
<dbReference type="InterPro" id="IPR016024">
    <property type="entry name" value="ARM-type_fold"/>
</dbReference>
<dbReference type="GO" id="GO:0005829">
    <property type="term" value="C:cytosol"/>
    <property type="evidence" value="ECO:0007669"/>
    <property type="project" value="TreeGrafter"/>
</dbReference>
<dbReference type="PANTHER" id="PTHR32226:SF2">
    <property type="entry name" value="TELO2-INTERACTING PROTEIN 2"/>
    <property type="match status" value="1"/>
</dbReference>
<comment type="caution">
    <text evidence="3">The sequence shown here is derived from an EMBL/GenBank/DDBJ whole genome shotgun (WGS) entry which is preliminary data.</text>
</comment>
<evidence type="ECO:0000256" key="2">
    <source>
        <dbReference type="SAM" id="MobiDB-lite"/>
    </source>
</evidence>
<feature type="region of interest" description="Disordered" evidence="2">
    <location>
        <begin position="590"/>
        <end position="610"/>
    </location>
</feature>
<dbReference type="AlphaFoldDB" id="A0AAN7U9U7"/>
<dbReference type="EMBL" id="JAWHQM010000001">
    <property type="protein sequence ID" value="KAK5624729.1"/>
    <property type="molecule type" value="Genomic_DNA"/>
</dbReference>
<comment type="similarity">
    <text evidence="1">Belongs to the TTI2 family.</text>
</comment>
<organism evidence="3 4">
    <name type="scientific">Xylaria bambusicola</name>
    <dbReference type="NCBI Taxonomy" id="326684"/>
    <lineage>
        <taxon>Eukaryota</taxon>
        <taxon>Fungi</taxon>
        <taxon>Dikarya</taxon>
        <taxon>Ascomycota</taxon>
        <taxon>Pezizomycotina</taxon>
        <taxon>Sordariomycetes</taxon>
        <taxon>Xylariomycetidae</taxon>
        <taxon>Xylariales</taxon>
        <taxon>Xylariaceae</taxon>
        <taxon>Xylaria</taxon>
    </lineage>
</organism>
<feature type="compositionally biased region" description="Basic and acidic residues" evidence="2">
    <location>
        <begin position="190"/>
        <end position="208"/>
    </location>
</feature>
<dbReference type="SUPFAM" id="SSF48371">
    <property type="entry name" value="ARM repeat"/>
    <property type="match status" value="1"/>
</dbReference>
<feature type="compositionally biased region" description="Basic and acidic residues" evidence="2">
    <location>
        <begin position="592"/>
        <end position="610"/>
    </location>
</feature>
<sequence length="610" mass="68328">MFEPLLEAARKLDDASLLPGCPELLLPAVPGGFSLDHVRTLISETHNRSDSAAVLSAVYIAIRSNRFPSEPSDNGEYKSALEDILFKVGQMMVPTCSSTTFDEDSTDYTFLSNNGLLGLHIISLLLTLKLEGSLVLPTRALLSIIAFTNQDDPWSSRSSAKLARSLLTEYFKNVASPKTLQPHTAFPSQRSRDAVVERKPSEKPPKTEQARFITEDILTNFLRPLFAKSRPATVTASGRPAAFPEKSPRYAQGDGFGTDDVASQKPWKYTQRYAVTLFEWSVVKANADLFHEHWPLFTPILLTLLDEPQPTSLRLRALSIFREFWRLCPDGLLVRTGLAEVFEQAVFPTVLNLPSLTPETESCYLLAAAYPALFDIVGLEDLDKAVVENESVNAGLQITADQKPSDKKNLQSREFSESQQKLLDKIIREGIMVGYHHAKQHVRLVDFLCQTLCRIVGGMGILSTKYLKDIVPMISEILVDPFGTKYPPMLLSTTRLLHAVLQTCWPRIPHYCNEVIKIVMLAWLHIGDEDSFTFDVQTKAELKQQLIKTVEILSAIMAAAKLDMSDRISPLVTREPQLRSLFTSHKTSYDQPKWESADKPKATSRNHQLD</sequence>
<evidence type="ECO:0000313" key="4">
    <source>
        <dbReference type="Proteomes" id="UP001305414"/>
    </source>
</evidence>
<reference evidence="3 4" key="1">
    <citation type="submission" date="2023-10" db="EMBL/GenBank/DDBJ databases">
        <title>Draft genome sequence of Xylaria bambusicola isolate GMP-LS, the root and basal stem rot pathogen of sugarcane in Indonesia.</title>
        <authorList>
            <person name="Selvaraj P."/>
            <person name="Muralishankar V."/>
            <person name="Muruganantham S."/>
            <person name="Sp S."/>
            <person name="Haryani S."/>
            <person name="Lau K.J.X."/>
            <person name="Naqvi N.I."/>
        </authorList>
    </citation>
    <scope>NUCLEOTIDE SEQUENCE [LARGE SCALE GENOMIC DNA]</scope>
    <source>
        <strain evidence="3">GMP-LS</strain>
    </source>
</reference>
<proteinExistence type="inferred from homology"/>
<name>A0AAN7U9U7_9PEZI</name>
<gene>
    <name evidence="3" type="ORF">RRF57_000445</name>
</gene>
<dbReference type="Proteomes" id="UP001305414">
    <property type="component" value="Unassembled WGS sequence"/>
</dbReference>
<protein>
    <submittedName>
        <fullName evidence="3">Uncharacterized protein</fullName>
    </submittedName>
</protein>
<feature type="region of interest" description="Disordered" evidence="2">
    <location>
        <begin position="180"/>
        <end position="208"/>
    </location>
</feature>
<evidence type="ECO:0000313" key="3">
    <source>
        <dbReference type="EMBL" id="KAK5624729.1"/>
    </source>
</evidence>